<protein>
    <recommendedName>
        <fullName evidence="5">Vesicle transport protein</fullName>
    </recommendedName>
</protein>
<evidence type="ECO:0000256" key="1">
    <source>
        <dbReference type="SAM" id="Phobius"/>
    </source>
</evidence>
<evidence type="ECO:0008006" key="5">
    <source>
        <dbReference type="Google" id="ProtNLM"/>
    </source>
</evidence>
<evidence type="ECO:0000256" key="2">
    <source>
        <dbReference type="SAM" id="SignalP"/>
    </source>
</evidence>
<comment type="caution">
    <text evidence="3">The sequence shown here is derived from an EMBL/GenBank/DDBJ whole genome shotgun (WGS) entry which is preliminary data.</text>
</comment>
<feature type="chain" id="PRO_5039126225" description="Vesicle transport protein" evidence="2">
    <location>
        <begin position="34"/>
        <end position="173"/>
    </location>
</feature>
<keyword evidence="4" id="KW-1185">Reference proteome</keyword>
<feature type="transmembrane region" description="Helical" evidence="1">
    <location>
        <begin position="96"/>
        <end position="120"/>
    </location>
</feature>
<name>A0A9D4A9G1_9ROSI</name>
<evidence type="ECO:0000313" key="3">
    <source>
        <dbReference type="EMBL" id="KAH1098075.1"/>
    </source>
</evidence>
<feature type="transmembrane region" description="Helical" evidence="1">
    <location>
        <begin position="132"/>
        <end position="154"/>
    </location>
</feature>
<reference evidence="3 4" key="1">
    <citation type="journal article" date="2021" name="Plant Biotechnol. J.">
        <title>Multi-omics assisted identification of the key and species-specific regulatory components of drought-tolerant mechanisms in Gossypium stocksii.</title>
        <authorList>
            <person name="Yu D."/>
            <person name="Ke L."/>
            <person name="Zhang D."/>
            <person name="Wu Y."/>
            <person name="Sun Y."/>
            <person name="Mei J."/>
            <person name="Sun J."/>
            <person name="Sun Y."/>
        </authorList>
    </citation>
    <scope>NUCLEOTIDE SEQUENCE [LARGE SCALE GENOMIC DNA]</scope>
    <source>
        <strain evidence="4">cv. E1</strain>
        <tissue evidence="3">Leaf</tissue>
    </source>
</reference>
<dbReference type="PANTHER" id="PTHR34781:SF2">
    <property type="entry name" value="TRANSMEMBRANE PROTEIN"/>
    <property type="match status" value="1"/>
</dbReference>
<organism evidence="3 4">
    <name type="scientific">Gossypium stocksii</name>
    <dbReference type="NCBI Taxonomy" id="47602"/>
    <lineage>
        <taxon>Eukaryota</taxon>
        <taxon>Viridiplantae</taxon>
        <taxon>Streptophyta</taxon>
        <taxon>Embryophyta</taxon>
        <taxon>Tracheophyta</taxon>
        <taxon>Spermatophyta</taxon>
        <taxon>Magnoliopsida</taxon>
        <taxon>eudicotyledons</taxon>
        <taxon>Gunneridae</taxon>
        <taxon>Pentapetalae</taxon>
        <taxon>rosids</taxon>
        <taxon>malvids</taxon>
        <taxon>Malvales</taxon>
        <taxon>Malvaceae</taxon>
        <taxon>Malvoideae</taxon>
        <taxon>Gossypium</taxon>
    </lineage>
</organism>
<keyword evidence="1" id="KW-0472">Membrane</keyword>
<keyword evidence="1" id="KW-1133">Transmembrane helix</keyword>
<dbReference type="OrthoDB" id="1936751at2759"/>
<keyword evidence="1" id="KW-0812">Transmembrane</keyword>
<proteinExistence type="predicted"/>
<feature type="transmembrane region" description="Helical" evidence="1">
    <location>
        <begin position="62"/>
        <end position="90"/>
    </location>
</feature>
<dbReference type="PANTHER" id="PTHR34781">
    <property type="entry name" value="TRANSMEMBRANE PROTEIN"/>
    <property type="match status" value="1"/>
</dbReference>
<dbReference type="Proteomes" id="UP000828251">
    <property type="component" value="Unassembled WGS sequence"/>
</dbReference>
<gene>
    <name evidence="3" type="ORF">J1N35_014996</name>
</gene>
<feature type="signal peptide" evidence="2">
    <location>
        <begin position="1"/>
        <end position="33"/>
    </location>
</feature>
<dbReference type="EMBL" id="JAIQCV010000005">
    <property type="protein sequence ID" value="KAH1098075.1"/>
    <property type="molecule type" value="Genomic_DNA"/>
</dbReference>
<keyword evidence="2" id="KW-0732">Signal</keyword>
<sequence length="173" mass="19474">MMRRQQRNQGQQSRFFYELLALVLNLLRLPTMPLPFSDQPAAPERSPLPRTASMTTIPPAGFAWLMLGISVSLMLCGSVTFFIGFMLMPWVLGLVMVYYVAGIVSTVSMLGRSILCYAMAPASRRKDIPGNLFVDYFFLNGLILCCILHVLFLLNCDFLPFDVAFSVFVKDWG</sequence>
<dbReference type="AlphaFoldDB" id="A0A9D4A9G1"/>
<accession>A0A9D4A9G1</accession>
<evidence type="ECO:0000313" key="4">
    <source>
        <dbReference type="Proteomes" id="UP000828251"/>
    </source>
</evidence>